<feature type="transmembrane region" description="Helical" evidence="1">
    <location>
        <begin position="25"/>
        <end position="46"/>
    </location>
</feature>
<dbReference type="PANTHER" id="PTHR38450">
    <property type="entry name" value="STAGE V SPORULATION PROTEIN AC-RELATED"/>
    <property type="match status" value="1"/>
</dbReference>
<keyword evidence="1" id="KW-0812">Transmembrane</keyword>
<reference evidence="2" key="1">
    <citation type="submission" date="2020-08" db="EMBL/GenBank/DDBJ databases">
        <title>Genome public.</title>
        <authorList>
            <person name="Liu C."/>
            <person name="Sun Q."/>
        </authorList>
    </citation>
    <scope>NUCLEOTIDE SEQUENCE</scope>
    <source>
        <strain evidence="2">NSJ-23</strain>
    </source>
</reference>
<dbReference type="Proteomes" id="UP000628736">
    <property type="component" value="Unassembled WGS sequence"/>
</dbReference>
<keyword evidence="1" id="KW-0472">Membrane</keyword>
<keyword evidence="1" id="KW-1133">Transmembrane helix</keyword>
<evidence type="ECO:0000313" key="2">
    <source>
        <dbReference type="EMBL" id="MBC5721388.1"/>
    </source>
</evidence>
<feature type="transmembrane region" description="Helical" evidence="1">
    <location>
        <begin position="58"/>
        <end position="77"/>
    </location>
</feature>
<comment type="caution">
    <text evidence="2">The sequence shown here is derived from an EMBL/GenBank/DDBJ whole genome shotgun (WGS) entry which is preliminary data.</text>
</comment>
<name>A0A8J6M681_9FIRM</name>
<evidence type="ECO:0000256" key="1">
    <source>
        <dbReference type="SAM" id="Phobius"/>
    </source>
</evidence>
<dbReference type="InterPro" id="IPR014203">
    <property type="entry name" value="Spore_V_AC"/>
</dbReference>
<evidence type="ECO:0000313" key="3">
    <source>
        <dbReference type="Proteomes" id="UP000628736"/>
    </source>
</evidence>
<dbReference type="AlphaFoldDB" id="A0A8J6M681"/>
<dbReference type="Pfam" id="PF03862">
    <property type="entry name" value="SpoVAC_SpoVAEB"/>
    <property type="match status" value="1"/>
</dbReference>
<proteinExistence type="predicted"/>
<dbReference type="InterPro" id="IPR005562">
    <property type="entry name" value="SpoVA"/>
</dbReference>
<protein>
    <submittedName>
        <fullName evidence="2">Stage V sporulation protein AC</fullName>
    </submittedName>
</protein>
<dbReference type="EMBL" id="JACOPO010000001">
    <property type="protein sequence ID" value="MBC5721388.1"/>
    <property type="molecule type" value="Genomic_DNA"/>
</dbReference>
<gene>
    <name evidence="2" type="primary">spoVAC</name>
    <name evidence="2" type="ORF">H8S11_00910</name>
</gene>
<dbReference type="PANTHER" id="PTHR38450:SF1">
    <property type="entry name" value="STAGE V SPORULATION PROTEIN AC"/>
    <property type="match status" value="1"/>
</dbReference>
<sequence length="147" mass="15271">MDMTNQDYGKLVNDRSKPSPMGKNLVWAFLVGGAICTIGQGLSNLYQSWGLDKDQAGTAVSVTLIFAAALLTGLGCFDKLAKRAGAGTLVPITGFANAMVSPALEFKSEGLITGTAAKLFVVAGPVLVFGISASVIYGLILLLFQLV</sequence>
<organism evidence="2 3">
    <name type="scientific">Flintibacter hominis</name>
    <dbReference type="NCBI Taxonomy" id="2763048"/>
    <lineage>
        <taxon>Bacteria</taxon>
        <taxon>Bacillati</taxon>
        <taxon>Bacillota</taxon>
        <taxon>Clostridia</taxon>
        <taxon>Eubacteriales</taxon>
        <taxon>Flintibacter</taxon>
    </lineage>
</organism>
<dbReference type="InterPro" id="IPR036259">
    <property type="entry name" value="MFS_trans_sf"/>
</dbReference>
<dbReference type="RefSeq" id="WP_147571660.1">
    <property type="nucleotide sequence ID" value="NZ_JACOPO010000001.1"/>
</dbReference>
<feature type="transmembrane region" description="Helical" evidence="1">
    <location>
        <begin position="116"/>
        <end position="144"/>
    </location>
</feature>
<accession>A0A8J6M681</accession>
<feature type="transmembrane region" description="Helical" evidence="1">
    <location>
        <begin position="84"/>
        <end position="104"/>
    </location>
</feature>
<keyword evidence="3" id="KW-1185">Reference proteome</keyword>
<dbReference type="NCBIfam" id="TIGR02838">
    <property type="entry name" value="spore_V_AC"/>
    <property type="match status" value="1"/>
</dbReference>
<dbReference type="Gene3D" id="1.20.1250.20">
    <property type="entry name" value="MFS general substrate transporter like domains"/>
    <property type="match status" value="1"/>
</dbReference>